<name>A0ACD4ZTF3_9ACTN</name>
<keyword evidence="1" id="KW-0808">Transferase</keyword>
<protein>
    <submittedName>
        <fullName evidence="1">Glycosyltransferase</fullName>
        <ecNumber evidence="1">2.4.-.-</ecNumber>
    </submittedName>
</protein>
<evidence type="ECO:0000313" key="1">
    <source>
        <dbReference type="EMBL" id="WSC01730.1"/>
    </source>
</evidence>
<keyword evidence="1" id="KW-0328">Glycosyltransferase</keyword>
<proteinExistence type="predicted"/>
<evidence type="ECO:0000313" key="2">
    <source>
        <dbReference type="Proteomes" id="UP001348369"/>
    </source>
</evidence>
<accession>A0ACD4ZTF3</accession>
<gene>
    <name evidence="1" type="ORF">OG835_35130</name>
</gene>
<dbReference type="EC" id="2.4.-.-" evidence="1"/>
<dbReference type="Proteomes" id="UP001348369">
    <property type="component" value="Chromosome"/>
</dbReference>
<keyword evidence="2" id="KW-1185">Reference proteome</keyword>
<sequence length="290" mass="32878">MTTPRYGAVLLTMNDRPDDFPLALKSLLAQTAVELEVVVVGNGVEPEQVPHGIKTVTLPENVGIPEGRNVGAHALETSPDLLFFLDNDAVLTETDTLARLADELARDPLRAYIQPRIADPDTGVTVRRWVPRLRASDPTRPGTVTVMAEGVVVIRRDAFEEAGRWPGHFFLYHEGIDLSWRIWNLGYTGYYAPHLVIHHPASDPARHDRYYRLVARNRVWLALRLLPWPLIPPYLTIWVVLTVTRIHSPKALRTWFKGFREGFTGGWKQRSPLSWRTIARLTRAGRPPLI</sequence>
<organism evidence="1 2">
    <name type="scientific">Streptomyces scopuliridis</name>
    <dbReference type="NCBI Taxonomy" id="452529"/>
    <lineage>
        <taxon>Bacteria</taxon>
        <taxon>Bacillati</taxon>
        <taxon>Actinomycetota</taxon>
        <taxon>Actinomycetes</taxon>
        <taxon>Kitasatosporales</taxon>
        <taxon>Streptomycetaceae</taxon>
        <taxon>Streptomyces</taxon>
    </lineage>
</organism>
<dbReference type="EMBL" id="CP109109">
    <property type="protein sequence ID" value="WSC01730.1"/>
    <property type="molecule type" value="Genomic_DNA"/>
</dbReference>
<reference evidence="1" key="1">
    <citation type="submission" date="2022-10" db="EMBL/GenBank/DDBJ databases">
        <title>The complete genomes of actinobacterial strains from the NBC collection.</title>
        <authorList>
            <person name="Joergensen T.S."/>
            <person name="Alvarez Arevalo M."/>
            <person name="Sterndorff E.B."/>
            <person name="Faurdal D."/>
            <person name="Vuksanovic O."/>
            <person name="Mourched A.-S."/>
            <person name="Charusanti P."/>
            <person name="Shaw S."/>
            <person name="Blin K."/>
            <person name="Weber T."/>
        </authorList>
    </citation>
    <scope>NUCLEOTIDE SEQUENCE</scope>
    <source>
        <strain evidence="1">NBC 01771</strain>
    </source>
</reference>